<feature type="transmembrane region" description="Helical" evidence="6">
    <location>
        <begin position="380"/>
        <end position="402"/>
    </location>
</feature>
<dbReference type="PANTHER" id="PTHR43791">
    <property type="entry name" value="PERMEASE-RELATED"/>
    <property type="match status" value="1"/>
</dbReference>
<evidence type="ECO:0008006" key="9">
    <source>
        <dbReference type="Google" id="ProtNLM"/>
    </source>
</evidence>
<keyword evidence="3 6" id="KW-0812">Transmembrane</keyword>
<dbReference type="Pfam" id="PF07690">
    <property type="entry name" value="MFS_1"/>
    <property type="match status" value="1"/>
</dbReference>
<dbReference type="GO" id="GO:0016020">
    <property type="term" value="C:membrane"/>
    <property type="evidence" value="ECO:0007669"/>
    <property type="project" value="UniProtKB-SubCell"/>
</dbReference>
<evidence type="ECO:0000313" key="7">
    <source>
        <dbReference type="EMBL" id="EXJ66729.1"/>
    </source>
</evidence>
<protein>
    <recommendedName>
        <fullName evidence="9">Major facilitator superfamily (MFS) profile domain-containing protein</fullName>
    </recommendedName>
</protein>
<gene>
    <name evidence="7" type="ORF">A1O5_09924</name>
</gene>
<feature type="transmembrane region" description="Helical" evidence="6">
    <location>
        <begin position="144"/>
        <end position="162"/>
    </location>
</feature>
<feature type="transmembrane region" description="Helical" evidence="6">
    <location>
        <begin position="114"/>
        <end position="132"/>
    </location>
</feature>
<evidence type="ECO:0000256" key="1">
    <source>
        <dbReference type="ARBA" id="ARBA00004141"/>
    </source>
</evidence>
<accession>W9X8G6</accession>
<organism evidence="7 8">
    <name type="scientific">Cladophialophora psammophila CBS 110553</name>
    <dbReference type="NCBI Taxonomy" id="1182543"/>
    <lineage>
        <taxon>Eukaryota</taxon>
        <taxon>Fungi</taxon>
        <taxon>Dikarya</taxon>
        <taxon>Ascomycota</taxon>
        <taxon>Pezizomycotina</taxon>
        <taxon>Eurotiomycetes</taxon>
        <taxon>Chaetothyriomycetidae</taxon>
        <taxon>Chaetothyriales</taxon>
        <taxon>Herpotrichiellaceae</taxon>
        <taxon>Cladophialophora</taxon>
    </lineage>
</organism>
<feature type="transmembrane region" description="Helical" evidence="6">
    <location>
        <begin position="287"/>
        <end position="307"/>
    </location>
</feature>
<evidence type="ECO:0000256" key="6">
    <source>
        <dbReference type="SAM" id="Phobius"/>
    </source>
</evidence>
<evidence type="ECO:0000313" key="8">
    <source>
        <dbReference type="Proteomes" id="UP000019471"/>
    </source>
</evidence>
<dbReference type="EMBL" id="AMGX01000018">
    <property type="protein sequence ID" value="EXJ66729.1"/>
    <property type="molecule type" value="Genomic_DNA"/>
</dbReference>
<dbReference type="GeneID" id="19194619"/>
<evidence type="ECO:0000256" key="2">
    <source>
        <dbReference type="ARBA" id="ARBA00022448"/>
    </source>
</evidence>
<sequence length="511" mass="55758">MASQTTGNRYLNKHDSPNSIHVADVASTSIVDEAIKPQVDANHIDTGLDAYTQALELDPEHLERLAKRVRRKLDFILLPLMVSIFITAYLKKASLNYANAFSLQEDLGLKGRQYSWTVAIGGLGLMIGSYPASVAVQKLPVGKLISCLLFSWGLFSMVLAAAKNFGTIFTVRSSWAFPSPASARPGSYSPASSGLATNSHCGCIAVGLGSVTNTAIRSWQLIFLVVGSIAVVLSMIGFFFLPSGPGDAKFLTREEKLAAVWRIARNQTGIKHGKVLKYQIYEALRDFRVWCLLVQQFTIGMANGALTGYFSAFLRGFGWSPIESVRYQLPIGAVQLFATIVAGYLASRSRNRTIIIILVLAIFAIVAMVGFSTIPADQKMALTSCTWIVSAYGGAIVLNWAIVAANFAGHTKRATVNGINFVAFWIGNFAGPFVFDLKEAPRYPSATIVLGVMIGVGWVATAATGLWMWNANRRRDAKAAAGDHTYDPWQGNIDGFTDRTDKENKSFRYRY</sequence>
<dbReference type="Gene3D" id="1.20.1250.20">
    <property type="entry name" value="MFS general substrate transporter like domains"/>
    <property type="match status" value="2"/>
</dbReference>
<dbReference type="eggNOG" id="KOG2533">
    <property type="taxonomic scope" value="Eukaryota"/>
</dbReference>
<dbReference type="InterPro" id="IPR036259">
    <property type="entry name" value="MFS_trans_sf"/>
</dbReference>
<dbReference type="GO" id="GO:0022857">
    <property type="term" value="F:transmembrane transporter activity"/>
    <property type="evidence" value="ECO:0007669"/>
    <property type="project" value="InterPro"/>
</dbReference>
<proteinExistence type="predicted"/>
<evidence type="ECO:0000256" key="5">
    <source>
        <dbReference type="ARBA" id="ARBA00023136"/>
    </source>
</evidence>
<keyword evidence="8" id="KW-1185">Reference proteome</keyword>
<feature type="transmembrane region" description="Helical" evidence="6">
    <location>
        <begin position="414"/>
        <end position="435"/>
    </location>
</feature>
<evidence type="ECO:0000256" key="3">
    <source>
        <dbReference type="ARBA" id="ARBA00022692"/>
    </source>
</evidence>
<name>W9X8G6_9EURO</name>
<keyword evidence="5 6" id="KW-0472">Membrane</keyword>
<dbReference type="HOGENOM" id="CLU_001265_0_5_1"/>
<dbReference type="InterPro" id="IPR011701">
    <property type="entry name" value="MFS"/>
</dbReference>
<feature type="transmembrane region" description="Helical" evidence="6">
    <location>
        <begin position="219"/>
        <end position="241"/>
    </location>
</feature>
<comment type="caution">
    <text evidence="7">The sequence shown here is derived from an EMBL/GenBank/DDBJ whole genome shotgun (WGS) entry which is preliminary data.</text>
</comment>
<comment type="subcellular location">
    <subcellularLocation>
        <location evidence="1">Membrane</location>
        <topology evidence="1">Multi-pass membrane protein</topology>
    </subcellularLocation>
</comment>
<feature type="transmembrane region" description="Helical" evidence="6">
    <location>
        <begin position="447"/>
        <end position="469"/>
    </location>
</feature>
<dbReference type="Proteomes" id="UP000019471">
    <property type="component" value="Unassembled WGS sequence"/>
</dbReference>
<dbReference type="RefSeq" id="XP_007748692.1">
    <property type="nucleotide sequence ID" value="XM_007750502.1"/>
</dbReference>
<dbReference type="SUPFAM" id="SSF103473">
    <property type="entry name" value="MFS general substrate transporter"/>
    <property type="match status" value="1"/>
</dbReference>
<feature type="transmembrane region" description="Helical" evidence="6">
    <location>
        <begin position="327"/>
        <end position="346"/>
    </location>
</feature>
<feature type="transmembrane region" description="Helical" evidence="6">
    <location>
        <begin position="353"/>
        <end position="374"/>
    </location>
</feature>
<dbReference type="OrthoDB" id="6730379at2759"/>
<reference evidence="7 8" key="1">
    <citation type="submission" date="2013-03" db="EMBL/GenBank/DDBJ databases">
        <title>The Genome Sequence of Cladophialophora psammophila CBS 110553.</title>
        <authorList>
            <consortium name="The Broad Institute Genomics Platform"/>
            <person name="Cuomo C."/>
            <person name="de Hoog S."/>
            <person name="Gorbushina A."/>
            <person name="Walker B."/>
            <person name="Young S.K."/>
            <person name="Zeng Q."/>
            <person name="Gargeya S."/>
            <person name="Fitzgerald M."/>
            <person name="Haas B."/>
            <person name="Abouelleil A."/>
            <person name="Allen A.W."/>
            <person name="Alvarado L."/>
            <person name="Arachchi H.M."/>
            <person name="Berlin A.M."/>
            <person name="Chapman S.B."/>
            <person name="Gainer-Dewar J."/>
            <person name="Goldberg J."/>
            <person name="Griggs A."/>
            <person name="Gujja S."/>
            <person name="Hansen M."/>
            <person name="Howarth C."/>
            <person name="Imamovic A."/>
            <person name="Ireland A."/>
            <person name="Larimer J."/>
            <person name="McCowan C."/>
            <person name="Murphy C."/>
            <person name="Pearson M."/>
            <person name="Poon T.W."/>
            <person name="Priest M."/>
            <person name="Roberts A."/>
            <person name="Saif S."/>
            <person name="Shea T."/>
            <person name="Sisk P."/>
            <person name="Sykes S."/>
            <person name="Wortman J."/>
            <person name="Nusbaum C."/>
            <person name="Birren B."/>
        </authorList>
    </citation>
    <scope>NUCLEOTIDE SEQUENCE [LARGE SCALE GENOMIC DNA]</scope>
    <source>
        <strain evidence="7 8">CBS 110553</strain>
    </source>
</reference>
<feature type="transmembrane region" description="Helical" evidence="6">
    <location>
        <begin position="73"/>
        <end position="90"/>
    </location>
</feature>
<dbReference type="AlphaFoldDB" id="W9X8G6"/>
<evidence type="ECO:0000256" key="4">
    <source>
        <dbReference type="ARBA" id="ARBA00022989"/>
    </source>
</evidence>
<keyword evidence="4 6" id="KW-1133">Transmembrane helix</keyword>
<dbReference type="PANTHER" id="PTHR43791:SF97">
    <property type="entry name" value="ALLANTOATE TRANSPORTER, PUTATIVE (AFU_ORTHOLOGUE AFUA_1G14700)-RELATED"/>
    <property type="match status" value="1"/>
</dbReference>
<keyword evidence="2" id="KW-0813">Transport</keyword>